<keyword evidence="1" id="KW-0238">DNA-binding</keyword>
<organism evidence="1 2">
    <name type="scientific">Chimaeribacter coloradensis</name>
    <dbReference type="NCBI Taxonomy" id="2060068"/>
    <lineage>
        <taxon>Bacteria</taxon>
        <taxon>Pseudomonadati</taxon>
        <taxon>Pseudomonadota</taxon>
        <taxon>Gammaproteobacteria</taxon>
        <taxon>Enterobacterales</taxon>
        <taxon>Yersiniaceae</taxon>
        <taxon>Chimaeribacter</taxon>
    </lineage>
</organism>
<sequence>MPVYHFSLTLGGVSTATPDLEQHLFEQGCDDALVCAYNQTVYLEFDREAEDFSSALLSAVRDCEAPPLRARVIAADADLVGLSDIAELTGMTRQAIALLKEGKRGTGNFPSPVQRLKGNSPLWRWSEVAAWLAEQQRLPAELADNACQLAALNLALQLRVNTQRARAKQWAAQLAALPHSA</sequence>
<reference evidence="1 2" key="1">
    <citation type="submission" date="2017-12" db="EMBL/GenBank/DDBJ databases">
        <title>Characterization of six clinical isolates of Enterochimera gen. nov., a novel genus of the Yersiniaciae family and the three species Enterochimera arupensis sp. nov., Enterochimera coloradensis sp. nov, and Enterochimera californica sp. nov.</title>
        <authorList>
            <person name="Rossi A."/>
            <person name="Fisher M."/>
        </authorList>
    </citation>
    <scope>NUCLEOTIDE SEQUENCE [LARGE SCALE GENOMIC DNA]</scope>
    <source>
        <strain evidence="2">2016-Iso4</strain>
    </source>
</reference>
<accession>A0A2N5DT52</accession>
<dbReference type="RefSeq" id="WP_101826952.1">
    <property type="nucleotide sequence ID" value="NZ_PJZH01000046.1"/>
</dbReference>
<dbReference type="GO" id="GO:0003677">
    <property type="term" value="F:DNA binding"/>
    <property type="evidence" value="ECO:0007669"/>
    <property type="project" value="UniProtKB-KW"/>
</dbReference>
<evidence type="ECO:0000313" key="2">
    <source>
        <dbReference type="Proteomes" id="UP000234503"/>
    </source>
</evidence>
<evidence type="ECO:0000313" key="1">
    <source>
        <dbReference type="EMBL" id="PLR29502.1"/>
    </source>
</evidence>
<name>A0A2N5DT52_9GAMM</name>
<dbReference type="OrthoDB" id="1525365at2"/>
<protein>
    <submittedName>
        <fullName evidence="1">DNA-binding protein</fullName>
    </submittedName>
</protein>
<comment type="caution">
    <text evidence="1">The sequence shown here is derived from an EMBL/GenBank/DDBJ whole genome shotgun (WGS) entry which is preliminary data.</text>
</comment>
<gene>
    <name evidence="1" type="ORF">CYR32_20575</name>
</gene>
<dbReference type="EMBL" id="PJZH01000046">
    <property type="protein sequence ID" value="PLR29502.1"/>
    <property type="molecule type" value="Genomic_DNA"/>
</dbReference>
<dbReference type="Proteomes" id="UP000234503">
    <property type="component" value="Unassembled WGS sequence"/>
</dbReference>
<proteinExistence type="predicted"/>
<dbReference type="AlphaFoldDB" id="A0A2N5DT52"/>
<keyword evidence="2" id="KW-1185">Reference proteome</keyword>